<keyword evidence="4" id="KW-0418">Kinase</keyword>
<dbReference type="GO" id="GO:0005524">
    <property type="term" value="F:ATP binding"/>
    <property type="evidence" value="ECO:0007669"/>
    <property type="project" value="UniProtKB-UniRule"/>
</dbReference>
<dbReference type="GO" id="GO:0004674">
    <property type="term" value="F:protein serine/threonine kinase activity"/>
    <property type="evidence" value="ECO:0007669"/>
    <property type="project" value="UniProtKB-KW"/>
</dbReference>
<organism evidence="9 10">
    <name type="scientific">Porcisia hertigi</name>
    <dbReference type="NCBI Taxonomy" id="2761500"/>
    <lineage>
        <taxon>Eukaryota</taxon>
        <taxon>Discoba</taxon>
        <taxon>Euglenozoa</taxon>
        <taxon>Kinetoplastea</taxon>
        <taxon>Metakinetoplastina</taxon>
        <taxon>Trypanosomatida</taxon>
        <taxon>Trypanosomatidae</taxon>
        <taxon>Leishmaniinae</taxon>
        <taxon>Porcisia</taxon>
    </lineage>
</organism>
<keyword evidence="5 6" id="KW-0067">ATP-binding</keyword>
<dbReference type="PANTHER" id="PTHR24058">
    <property type="entry name" value="DUAL SPECIFICITY PROTEIN KINASE"/>
    <property type="match status" value="1"/>
</dbReference>
<evidence type="ECO:0000256" key="7">
    <source>
        <dbReference type="SAM" id="MobiDB-lite"/>
    </source>
</evidence>
<dbReference type="OrthoDB" id="9332038at2759"/>
<evidence type="ECO:0000313" key="9">
    <source>
        <dbReference type="EMBL" id="KAG5509417.1"/>
    </source>
</evidence>
<dbReference type="PROSITE" id="PS00108">
    <property type="entry name" value="PROTEIN_KINASE_ST"/>
    <property type="match status" value="1"/>
</dbReference>
<feature type="binding site" evidence="6">
    <location>
        <position position="498"/>
    </location>
    <ligand>
        <name>ATP</name>
        <dbReference type="ChEBI" id="CHEBI:30616"/>
    </ligand>
</feature>
<sequence length="1000" mass="103720">MAYHQLQGGAASGSSGKGGAGGRQPSTLQRHTQQPALCTSSSPSLRLDGKTVPGTVGPASSVASSSSATLGPRYVDPMADSNGYRQSGGAGGSATYGQSVSGHLPVRHHHYHAQQSRPPPPQQPPPTTTMARGAGINDPSTAASSLLGSSHFAAPPPPPTVGVDLPTGSASHLPMTSGTVPVSNSYAYWRGASGAGRSTVRRRRSGGGGSGTRYTGSPGPKHQTSKAQQVQNRPRDDPSATIPSVHLAASSSQETASTKVAAAPSTLQDSLGGLTSSSWPSPQPPPPPPPPPPAAPGAVLSASSSAPLVSSHASQPARKGGSSGAYSPRTTTAAVLASASVATVPGSGGSGTGTANSASIMPPARCVSGAATSMTARAVSPPQKPQCATSGAAAPVFATSARLMRQNGEERPTVALSQNIMAVYEAINTLFYQERQLRLTAPAKYAAHQYEDSTGHYLPCPGEVIAERYVVKEVIGKGSFGTVVHCVDQKYNESVAVKIIRSGPYFKRQGLFEAQVVAHLNSDPELQNLVVQIRKVFLWMGHMVLVFEPLSFSLYRLITLTKYNGVSLDLTRKFAYQMIKVLLVLEQHQPPIIHCDLKPENVLLRDPSRSEVRVIDFGSAFYQQQSQWTPPPAQVVLPSTSPSSSPGPPWDTSVGGGSDGVKSTPAADGGGGGGDVPQSPIKGQQQRHQITGEVTTVSVDAAATSVAPERAAKGAGIGERVGAAAAAAGAGAGSHDEGDILMPKYIQSRYYRSPEVILELGYTTAIDRWSLGCFLVEMHTGVPLFPGKNEGDMIAYFTSILGPLPDYMIAASPKRTQLYYTCPLDPSCNSGGDESAHGVATAGTSPAADTPVTLTPMSSAPGHAVGSPFFLRAPRAEGEGSAAAARTNSSNDCAPLCLEEILGVHKGGPRGCRAGQPGHDEATYQIFCDFILKLLQYDPRKRVSCQQAIQHPFLEPIRALKSRSVAAPSSVLGRSSGGVAEEAASPPPTKVPQPQPHDKA</sequence>
<dbReference type="InterPro" id="IPR008271">
    <property type="entry name" value="Ser/Thr_kinase_AS"/>
</dbReference>
<evidence type="ECO:0000256" key="3">
    <source>
        <dbReference type="ARBA" id="ARBA00022741"/>
    </source>
</evidence>
<dbReference type="Gene3D" id="1.10.510.10">
    <property type="entry name" value="Transferase(Phosphotransferase) domain 1"/>
    <property type="match status" value="2"/>
</dbReference>
<feature type="region of interest" description="Disordered" evidence="7">
    <location>
        <begin position="1"/>
        <end position="242"/>
    </location>
</feature>
<feature type="region of interest" description="Disordered" evidence="7">
    <location>
        <begin position="965"/>
        <end position="1000"/>
    </location>
</feature>
<evidence type="ECO:0000313" key="10">
    <source>
        <dbReference type="Proteomes" id="UP000674318"/>
    </source>
</evidence>
<evidence type="ECO:0000259" key="8">
    <source>
        <dbReference type="PROSITE" id="PS50011"/>
    </source>
</evidence>
<dbReference type="PROSITE" id="PS00107">
    <property type="entry name" value="PROTEIN_KINASE_ATP"/>
    <property type="match status" value="1"/>
</dbReference>
<reference evidence="9 10" key="1">
    <citation type="submission" date="2021-02" db="EMBL/GenBank/DDBJ databases">
        <title>Porcisia hertigi Genome sequencing and assembly.</title>
        <authorList>
            <person name="Almutairi H."/>
            <person name="Gatherer D."/>
        </authorList>
    </citation>
    <scope>NUCLEOTIDE SEQUENCE [LARGE SCALE GENOMIC DNA]</scope>
    <source>
        <strain evidence="9 10">C119</strain>
    </source>
</reference>
<dbReference type="PROSITE" id="PS50011">
    <property type="entry name" value="PROTEIN_KINASE_DOM"/>
    <property type="match status" value="1"/>
</dbReference>
<dbReference type="InterPro" id="IPR011009">
    <property type="entry name" value="Kinase-like_dom_sf"/>
</dbReference>
<feature type="region of interest" description="Disordered" evidence="7">
    <location>
        <begin position="268"/>
        <end position="327"/>
    </location>
</feature>
<protein>
    <recommendedName>
        <fullName evidence="8">Protein kinase domain-containing protein</fullName>
    </recommendedName>
</protein>
<feature type="compositionally biased region" description="Polar residues" evidence="7">
    <location>
        <begin position="24"/>
        <end position="44"/>
    </location>
</feature>
<keyword evidence="10" id="KW-1185">Reference proteome</keyword>
<dbReference type="GeneID" id="94292753"/>
<dbReference type="AlphaFoldDB" id="A0A836IN97"/>
<accession>A0A836IN97</accession>
<evidence type="ECO:0000256" key="6">
    <source>
        <dbReference type="PROSITE-ProRule" id="PRU10141"/>
    </source>
</evidence>
<feature type="compositionally biased region" description="Polar residues" evidence="7">
    <location>
        <begin position="168"/>
        <end position="186"/>
    </location>
</feature>
<dbReference type="KEGG" id="phet:94292753"/>
<keyword evidence="2" id="KW-0808">Transferase</keyword>
<dbReference type="SMART" id="SM00220">
    <property type="entry name" value="S_TKc"/>
    <property type="match status" value="1"/>
</dbReference>
<feature type="region of interest" description="Disordered" evidence="7">
    <location>
        <begin position="625"/>
        <end position="689"/>
    </location>
</feature>
<dbReference type="InterPro" id="IPR017441">
    <property type="entry name" value="Protein_kinase_ATP_BS"/>
</dbReference>
<evidence type="ECO:0000256" key="4">
    <source>
        <dbReference type="ARBA" id="ARBA00022777"/>
    </source>
</evidence>
<dbReference type="InterPro" id="IPR000719">
    <property type="entry name" value="Prot_kinase_dom"/>
</dbReference>
<dbReference type="RefSeq" id="XP_067758569.1">
    <property type="nucleotide sequence ID" value="XM_067902676.1"/>
</dbReference>
<feature type="compositionally biased region" description="Polar residues" evidence="7">
    <location>
        <begin position="138"/>
        <end position="148"/>
    </location>
</feature>
<dbReference type="InterPro" id="IPR050494">
    <property type="entry name" value="Ser_Thr_dual-spec_kinase"/>
</dbReference>
<gene>
    <name evidence="9" type="ORF">JKF63_06727</name>
</gene>
<feature type="domain" description="Protein kinase" evidence="8">
    <location>
        <begin position="469"/>
        <end position="954"/>
    </location>
</feature>
<evidence type="ECO:0000256" key="5">
    <source>
        <dbReference type="ARBA" id="ARBA00022840"/>
    </source>
</evidence>
<comment type="caution">
    <text evidence="9">The sequence shown here is derived from an EMBL/GenBank/DDBJ whole genome shotgun (WGS) entry which is preliminary data.</text>
</comment>
<feature type="compositionally biased region" description="Low complexity" evidence="7">
    <location>
        <begin position="59"/>
        <end position="68"/>
    </location>
</feature>
<proteinExistence type="predicted"/>
<keyword evidence="1" id="KW-0723">Serine/threonine-protein kinase</keyword>
<dbReference type="Pfam" id="PF00069">
    <property type="entry name" value="Pkinase"/>
    <property type="match status" value="2"/>
</dbReference>
<dbReference type="PANTHER" id="PTHR24058:SF131">
    <property type="entry name" value="KINASE, PUTATIVE-RELATED"/>
    <property type="match status" value="1"/>
</dbReference>
<feature type="compositionally biased region" description="Pro residues" evidence="7">
    <location>
        <begin position="281"/>
        <end position="295"/>
    </location>
</feature>
<keyword evidence="3 6" id="KW-0547">Nucleotide-binding</keyword>
<name>A0A836IN97_9TRYP</name>
<feature type="compositionally biased region" description="Pro residues" evidence="7">
    <location>
        <begin position="117"/>
        <end position="127"/>
    </location>
</feature>
<feature type="compositionally biased region" description="Pro residues" evidence="7">
    <location>
        <begin position="985"/>
        <end position="1000"/>
    </location>
</feature>
<dbReference type="Proteomes" id="UP000674318">
    <property type="component" value="Unassembled WGS sequence"/>
</dbReference>
<evidence type="ECO:0000256" key="2">
    <source>
        <dbReference type="ARBA" id="ARBA00022679"/>
    </source>
</evidence>
<dbReference type="EMBL" id="JAFJZO010000014">
    <property type="protein sequence ID" value="KAG5509417.1"/>
    <property type="molecule type" value="Genomic_DNA"/>
</dbReference>
<dbReference type="SUPFAM" id="SSF56112">
    <property type="entry name" value="Protein kinase-like (PK-like)"/>
    <property type="match status" value="1"/>
</dbReference>
<evidence type="ECO:0000256" key="1">
    <source>
        <dbReference type="ARBA" id="ARBA00022527"/>
    </source>
</evidence>
<feature type="compositionally biased region" description="Low complexity" evidence="7">
    <location>
        <begin position="296"/>
        <end position="314"/>
    </location>
</feature>